<evidence type="ECO:0008006" key="5">
    <source>
        <dbReference type="Google" id="ProtNLM"/>
    </source>
</evidence>
<gene>
    <name evidence="4" type="ORF">METZ01_LOCUS100213</name>
</gene>
<dbReference type="Pfam" id="PF01812">
    <property type="entry name" value="5-FTHF_cyc-lig"/>
    <property type="match status" value="1"/>
</dbReference>
<keyword evidence="2" id="KW-0547">Nucleotide-binding</keyword>
<keyword evidence="3" id="KW-0067">ATP-binding</keyword>
<dbReference type="PIRSF" id="PIRSF006806">
    <property type="entry name" value="FTHF_cligase"/>
    <property type="match status" value="1"/>
</dbReference>
<accession>A0A381W492</accession>
<reference evidence="4" key="1">
    <citation type="submission" date="2018-05" db="EMBL/GenBank/DDBJ databases">
        <authorList>
            <person name="Lanie J.A."/>
            <person name="Ng W.-L."/>
            <person name="Kazmierczak K.M."/>
            <person name="Andrzejewski T.M."/>
            <person name="Davidsen T.M."/>
            <person name="Wayne K.J."/>
            <person name="Tettelin H."/>
            <person name="Glass J.I."/>
            <person name="Rusch D."/>
            <person name="Podicherti R."/>
            <person name="Tsui H.-C.T."/>
            <person name="Winkler M.E."/>
        </authorList>
    </citation>
    <scope>NUCLEOTIDE SEQUENCE</scope>
</reference>
<dbReference type="PANTHER" id="PTHR23407:SF1">
    <property type="entry name" value="5-FORMYLTETRAHYDROFOLATE CYCLO-LIGASE"/>
    <property type="match status" value="1"/>
</dbReference>
<dbReference type="InterPro" id="IPR024185">
    <property type="entry name" value="FTHF_cligase-like_sf"/>
</dbReference>
<organism evidence="4">
    <name type="scientific">marine metagenome</name>
    <dbReference type="NCBI Taxonomy" id="408172"/>
    <lineage>
        <taxon>unclassified sequences</taxon>
        <taxon>metagenomes</taxon>
        <taxon>ecological metagenomes</taxon>
    </lineage>
</organism>
<dbReference type="SUPFAM" id="SSF100950">
    <property type="entry name" value="NagB/RpiA/CoA transferase-like"/>
    <property type="match status" value="1"/>
</dbReference>
<sequence length="214" mass="22903">MSNAPEVTPVRVADRPSVGHDLTMESVRGDVSRVRSGMLTRRRALAPDLVARASALVVERILGLPEVRDAQVVGAYMGVRGEVDPSLLRDEPGFDVAFPVTREGEALRFVVPSGPLRTGPFGIPQPDSGREVYPCTLDIVLVPLVAVDSRGNRVGHGAGFYDRTFADCRGSEGGGPVLVGICHAFQVVPEIDPRPWDVSMDLLVTDAGLIRPEG</sequence>
<protein>
    <recommendedName>
        <fullName evidence="5">5-formyltetrahydrofolate cyclo-ligase</fullName>
    </recommendedName>
</protein>
<dbReference type="NCBIfam" id="TIGR02727">
    <property type="entry name" value="MTHFS_bact"/>
    <property type="match status" value="1"/>
</dbReference>
<evidence type="ECO:0000256" key="3">
    <source>
        <dbReference type="ARBA" id="ARBA00022840"/>
    </source>
</evidence>
<comment type="similarity">
    <text evidence="1">Belongs to the 5-formyltetrahydrofolate cyclo-ligase family.</text>
</comment>
<evidence type="ECO:0000256" key="2">
    <source>
        <dbReference type="ARBA" id="ARBA00022741"/>
    </source>
</evidence>
<evidence type="ECO:0000313" key="4">
    <source>
        <dbReference type="EMBL" id="SVA47359.1"/>
    </source>
</evidence>
<evidence type="ECO:0000256" key="1">
    <source>
        <dbReference type="ARBA" id="ARBA00010638"/>
    </source>
</evidence>
<dbReference type="InterPro" id="IPR002698">
    <property type="entry name" value="FTHF_cligase"/>
</dbReference>
<dbReference type="EMBL" id="UINC01010665">
    <property type="protein sequence ID" value="SVA47359.1"/>
    <property type="molecule type" value="Genomic_DNA"/>
</dbReference>
<dbReference type="GO" id="GO:0030272">
    <property type="term" value="F:5-formyltetrahydrofolate cyclo-ligase activity"/>
    <property type="evidence" value="ECO:0007669"/>
    <property type="project" value="TreeGrafter"/>
</dbReference>
<proteinExistence type="inferred from homology"/>
<dbReference type="GO" id="GO:0005524">
    <property type="term" value="F:ATP binding"/>
    <property type="evidence" value="ECO:0007669"/>
    <property type="project" value="UniProtKB-KW"/>
</dbReference>
<dbReference type="InterPro" id="IPR037171">
    <property type="entry name" value="NagB/RpiA_transferase-like"/>
</dbReference>
<dbReference type="PANTHER" id="PTHR23407">
    <property type="entry name" value="ATPASE INHIBITOR/5-FORMYLTETRAHYDROFOLATE CYCLO-LIGASE"/>
    <property type="match status" value="1"/>
</dbReference>
<dbReference type="GO" id="GO:0035999">
    <property type="term" value="P:tetrahydrofolate interconversion"/>
    <property type="evidence" value="ECO:0007669"/>
    <property type="project" value="TreeGrafter"/>
</dbReference>
<dbReference type="Gene3D" id="3.40.50.10420">
    <property type="entry name" value="NagB/RpiA/CoA transferase-like"/>
    <property type="match status" value="1"/>
</dbReference>
<dbReference type="GO" id="GO:0009396">
    <property type="term" value="P:folic acid-containing compound biosynthetic process"/>
    <property type="evidence" value="ECO:0007669"/>
    <property type="project" value="TreeGrafter"/>
</dbReference>
<name>A0A381W492_9ZZZZ</name>
<dbReference type="AlphaFoldDB" id="A0A381W492"/>